<dbReference type="PANTHER" id="PTHR38593">
    <property type="entry name" value="BLR2558 PROTEIN"/>
    <property type="match status" value="1"/>
</dbReference>
<feature type="domain" description="DUF4142" evidence="2">
    <location>
        <begin position="62"/>
        <end position="197"/>
    </location>
</feature>
<evidence type="ECO:0000259" key="2">
    <source>
        <dbReference type="Pfam" id="PF13628"/>
    </source>
</evidence>
<keyword evidence="4" id="KW-1185">Reference proteome</keyword>
<dbReference type="InterPro" id="IPR012347">
    <property type="entry name" value="Ferritin-like"/>
</dbReference>
<dbReference type="PROSITE" id="PS51257">
    <property type="entry name" value="PROKAR_LIPOPROTEIN"/>
    <property type="match status" value="1"/>
</dbReference>
<gene>
    <name evidence="3" type="ORF">ACFQZX_03555</name>
</gene>
<comment type="caution">
    <text evidence="3">The sequence shown here is derived from an EMBL/GenBank/DDBJ whole genome shotgun (WGS) entry which is preliminary data.</text>
</comment>
<organism evidence="3 4">
    <name type="scientific">Mucilaginibacter litoreus</name>
    <dbReference type="NCBI Taxonomy" id="1048221"/>
    <lineage>
        <taxon>Bacteria</taxon>
        <taxon>Pseudomonadati</taxon>
        <taxon>Bacteroidota</taxon>
        <taxon>Sphingobacteriia</taxon>
        <taxon>Sphingobacteriales</taxon>
        <taxon>Sphingobacteriaceae</taxon>
        <taxon>Mucilaginibacter</taxon>
    </lineage>
</organism>
<dbReference type="PANTHER" id="PTHR38593:SF1">
    <property type="entry name" value="BLR2558 PROTEIN"/>
    <property type="match status" value="1"/>
</dbReference>
<dbReference type="InterPro" id="IPR025419">
    <property type="entry name" value="DUF4142"/>
</dbReference>
<dbReference type="RefSeq" id="WP_377111350.1">
    <property type="nucleotide sequence ID" value="NZ_JBHTHZ010000002.1"/>
</dbReference>
<evidence type="ECO:0000313" key="4">
    <source>
        <dbReference type="Proteomes" id="UP001597010"/>
    </source>
</evidence>
<protein>
    <submittedName>
        <fullName evidence="3">DUF4142 domain-containing protein</fullName>
    </submittedName>
</protein>
<dbReference type="Proteomes" id="UP001597010">
    <property type="component" value="Unassembled WGS sequence"/>
</dbReference>
<feature type="signal peptide" evidence="1">
    <location>
        <begin position="1"/>
        <end position="17"/>
    </location>
</feature>
<accession>A0ABW3ANS5</accession>
<dbReference type="EMBL" id="JBHTHZ010000002">
    <property type="protein sequence ID" value="MFD0792678.1"/>
    <property type="molecule type" value="Genomic_DNA"/>
</dbReference>
<evidence type="ECO:0000256" key="1">
    <source>
        <dbReference type="SAM" id="SignalP"/>
    </source>
</evidence>
<feature type="chain" id="PRO_5046754107" evidence="1">
    <location>
        <begin position="18"/>
        <end position="203"/>
    </location>
</feature>
<sequence length="203" mass="21950">MKSVFKLLLGTVIIAAASCSGNGNSGATDTDSTANIMSSSTQAAADSNEKELKAKDSTEVKADYEFAVEAANGGMMEVELGKLAQQKASSPQVVAFGKMMVTDHSKANTELKALAASKIITLPAILANKSQMEFDKMAKLDKTEFEKQYVEFMVKDHKEDIDKFKKEATDGKDAELKAFAAKTVPVLQHHLEEIQKIADAQKK</sequence>
<name>A0ABW3ANS5_9SPHI</name>
<evidence type="ECO:0000313" key="3">
    <source>
        <dbReference type="EMBL" id="MFD0792678.1"/>
    </source>
</evidence>
<dbReference type="Pfam" id="PF13628">
    <property type="entry name" value="DUF4142"/>
    <property type="match status" value="1"/>
</dbReference>
<keyword evidence="1" id="KW-0732">Signal</keyword>
<dbReference type="Gene3D" id="1.20.1260.10">
    <property type="match status" value="1"/>
</dbReference>
<proteinExistence type="predicted"/>
<reference evidence="4" key="1">
    <citation type="journal article" date="2019" name="Int. J. Syst. Evol. Microbiol.">
        <title>The Global Catalogue of Microorganisms (GCM) 10K type strain sequencing project: providing services to taxonomists for standard genome sequencing and annotation.</title>
        <authorList>
            <consortium name="The Broad Institute Genomics Platform"/>
            <consortium name="The Broad Institute Genome Sequencing Center for Infectious Disease"/>
            <person name="Wu L."/>
            <person name="Ma J."/>
        </authorList>
    </citation>
    <scope>NUCLEOTIDE SEQUENCE [LARGE SCALE GENOMIC DNA]</scope>
    <source>
        <strain evidence="4">CCUG 61484</strain>
    </source>
</reference>